<dbReference type="RefSeq" id="WP_144000835.1">
    <property type="nucleotide sequence ID" value="NZ_CP040916.1"/>
</dbReference>
<sequence length="376" mass="39813">MNHIVIVGGGFAGVWSAASAARVRGDADIRITLVSPHADMVLRPRMYEAEPERAVVPLKRVLEPVGVEHVQATVTEIDTAGRQVVTSDGDVLTYDRLVLATGSQLIRPDMPGADRVFDVDTLAGAVTLKEHLRGRTGFTAVVVGAGFTGLEVSTELAARGRVILVDRNPVVGPELGEGPRPAIEAALDRLGVERRLGTTVTAVKEGFAQLADGTWTEADAVIWTAGLRASPLTAQIEGSRDRFGRLEVDAQLRVSGAVFAAGDIAAARLDADHVTVQSCQYAVPLGKTAGHNAAADLLGLPLIDFAPGPYVTDIDLGRAGAVFTRGWDREVESTGADGKLVKKWIMEKIEPPIDDAEEILNAAAYVYVVIPAAHDL</sequence>
<proteinExistence type="inferred from homology"/>
<dbReference type="InterPro" id="IPR036188">
    <property type="entry name" value="FAD/NAD-bd_sf"/>
</dbReference>
<organism evidence="7 8">
    <name type="scientific">Streptomyces spectabilis</name>
    <dbReference type="NCBI Taxonomy" id="68270"/>
    <lineage>
        <taxon>Bacteria</taxon>
        <taxon>Bacillati</taxon>
        <taxon>Actinomycetota</taxon>
        <taxon>Actinomycetes</taxon>
        <taxon>Kitasatosporales</taxon>
        <taxon>Streptomycetaceae</taxon>
        <taxon>Streptomyces</taxon>
    </lineage>
</organism>
<keyword evidence="3" id="KW-0285">Flavoprotein</keyword>
<protein>
    <submittedName>
        <fullName evidence="7">FAD-dependent oxidoreductase</fullName>
    </submittedName>
</protein>
<feature type="domain" description="FAD/NAD(P)-binding" evidence="6">
    <location>
        <begin position="3"/>
        <end position="282"/>
    </location>
</feature>
<evidence type="ECO:0000259" key="6">
    <source>
        <dbReference type="Pfam" id="PF07992"/>
    </source>
</evidence>
<evidence type="ECO:0000256" key="2">
    <source>
        <dbReference type="ARBA" id="ARBA00005272"/>
    </source>
</evidence>
<dbReference type="AlphaFoldDB" id="A0A516R0S5"/>
<dbReference type="GO" id="GO:0019646">
    <property type="term" value="P:aerobic electron transport chain"/>
    <property type="evidence" value="ECO:0007669"/>
    <property type="project" value="TreeGrafter"/>
</dbReference>
<dbReference type="EMBL" id="CP040916">
    <property type="protein sequence ID" value="QDQ09256.1"/>
    <property type="molecule type" value="Genomic_DNA"/>
</dbReference>
<dbReference type="PANTHER" id="PTHR42913">
    <property type="entry name" value="APOPTOSIS-INDUCING FACTOR 1"/>
    <property type="match status" value="1"/>
</dbReference>
<dbReference type="PANTHER" id="PTHR42913:SF3">
    <property type="entry name" value="64 KDA MITOCHONDRIAL NADH DEHYDROGENASE (EUROFUNG)"/>
    <property type="match status" value="1"/>
</dbReference>
<evidence type="ECO:0000256" key="5">
    <source>
        <dbReference type="ARBA" id="ARBA00023002"/>
    </source>
</evidence>
<evidence type="ECO:0000256" key="1">
    <source>
        <dbReference type="ARBA" id="ARBA00001974"/>
    </source>
</evidence>
<evidence type="ECO:0000256" key="4">
    <source>
        <dbReference type="ARBA" id="ARBA00022827"/>
    </source>
</evidence>
<evidence type="ECO:0000256" key="3">
    <source>
        <dbReference type="ARBA" id="ARBA00022630"/>
    </source>
</evidence>
<dbReference type="PRINTS" id="PR00469">
    <property type="entry name" value="PNDRDTASEII"/>
</dbReference>
<dbReference type="Proteomes" id="UP000316806">
    <property type="component" value="Chromosome"/>
</dbReference>
<dbReference type="GO" id="GO:0003955">
    <property type="term" value="F:NAD(P)H dehydrogenase (quinone) activity"/>
    <property type="evidence" value="ECO:0007669"/>
    <property type="project" value="TreeGrafter"/>
</dbReference>
<evidence type="ECO:0000313" key="7">
    <source>
        <dbReference type="EMBL" id="QDQ09256.1"/>
    </source>
</evidence>
<comment type="cofactor">
    <cofactor evidence="1">
        <name>FAD</name>
        <dbReference type="ChEBI" id="CHEBI:57692"/>
    </cofactor>
</comment>
<dbReference type="SUPFAM" id="SSF51905">
    <property type="entry name" value="FAD/NAD(P)-binding domain"/>
    <property type="match status" value="2"/>
</dbReference>
<accession>A0A516R0S5</accession>
<dbReference type="Pfam" id="PF07992">
    <property type="entry name" value="Pyr_redox_2"/>
    <property type="match status" value="1"/>
</dbReference>
<reference evidence="7 8" key="1">
    <citation type="journal article" date="2019" name="J. Ind. Microbiol. Biotechnol.">
        <title>The complete genomic sequence of Streptomyces spectabilis NRRL-2792 and identification of secondary metabolite biosynthetic gene clusters.</title>
        <authorList>
            <person name="Sinha A."/>
            <person name="Phillips-Salemka S."/>
            <person name="Niraula T.A."/>
            <person name="Short K.A."/>
            <person name="Niraula N.P."/>
        </authorList>
    </citation>
    <scope>NUCLEOTIDE SEQUENCE [LARGE SCALE GENOMIC DNA]</scope>
    <source>
        <strain evidence="7 8">NRRL 2792</strain>
    </source>
</reference>
<name>A0A516R0S5_STRST</name>
<gene>
    <name evidence="7" type="ORF">FH965_00655</name>
</gene>
<dbReference type="InterPro" id="IPR051169">
    <property type="entry name" value="NADH-Q_oxidoreductase"/>
</dbReference>
<keyword evidence="5" id="KW-0560">Oxidoreductase</keyword>
<dbReference type="PRINTS" id="PR00368">
    <property type="entry name" value="FADPNR"/>
</dbReference>
<dbReference type="Gene3D" id="3.50.50.100">
    <property type="match status" value="1"/>
</dbReference>
<comment type="similarity">
    <text evidence="2">Belongs to the NADH dehydrogenase family.</text>
</comment>
<dbReference type="InterPro" id="IPR023753">
    <property type="entry name" value="FAD/NAD-binding_dom"/>
</dbReference>
<evidence type="ECO:0000313" key="8">
    <source>
        <dbReference type="Proteomes" id="UP000316806"/>
    </source>
</evidence>
<keyword evidence="4" id="KW-0274">FAD</keyword>